<dbReference type="PANTHER" id="PTHR33018:SF34">
    <property type="entry name" value="OS02G0472350 PROTEIN"/>
    <property type="match status" value="1"/>
</dbReference>
<gene>
    <name evidence="7" type="ORF">EJB05_33619</name>
</gene>
<protein>
    <submittedName>
        <fullName evidence="7">Uncharacterized protein</fullName>
    </submittedName>
</protein>
<feature type="compositionally biased region" description="Polar residues" evidence="4">
    <location>
        <begin position="181"/>
        <end position="191"/>
    </location>
</feature>
<evidence type="ECO:0000256" key="1">
    <source>
        <dbReference type="ARBA" id="ARBA00005234"/>
    </source>
</evidence>
<feature type="domain" description="Ubiquitin-like protease family profile" evidence="5">
    <location>
        <begin position="855"/>
        <end position="950"/>
    </location>
</feature>
<feature type="compositionally biased region" description="Low complexity" evidence="4">
    <location>
        <begin position="101"/>
        <end position="110"/>
    </location>
</feature>
<feature type="region of interest" description="Disordered" evidence="4">
    <location>
        <begin position="71"/>
        <end position="116"/>
    </location>
</feature>
<dbReference type="GO" id="GO:0008234">
    <property type="term" value="F:cysteine-type peptidase activity"/>
    <property type="evidence" value="ECO:0007669"/>
    <property type="project" value="InterPro"/>
</dbReference>
<reference evidence="7 8" key="1">
    <citation type="journal article" date="2019" name="Sci. Rep.">
        <title>A high-quality genome of Eragrostis curvula grass provides insights into Poaceae evolution and supports new strategies to enhance forage quality.</title>
        <authorList>
            <person name="Carballo J."/>
            <person name="Santos B.A.C.M."/>
            <person name="Zappacosta D."/>
            <person name="Garbus I."/>
            <person name="Selva J.P."/>
            <person name="Gallo C.A."/>
            <person name="Diaz A."/>
            <person name="Albertini E."/>
            <person name="Caccamo M."/>
            <person name="Echenique V."/>
        </authorList>
    </citation>
    <scope>NUCLEOTIDE SEQUENCE [LARGE SCALE GENOMIC DNA]</scope>
    <source>
        <strain evidence="8">cv. Victoria</strain>
        <tissue evidence="7">Leaf</tissue>
    </source>
</reference>
<keyword evidence="8" id="KW-1185">Reference proteome</keyword>
<evidence type="ECO:0000256" key="2">
    <source>
        <dbReference type="ARBA" id="ARBA00022670"/>
    </source>
</evidence>
<organism evidence="7 8">
    <name type="scientific">Eragrostis curvula</name>
    <name type="common">weeping love grass</name>
    <dbReference type="NCBI Taxonomy" id="38414"/>
    <lineage>
        <taxon>Eukaryota</taxon>
        <taxon>Viridiplantae</taxon>
        <taxon>Streptophyta</taxon>
        <taxon>Embryophyta</taxon>
        <taxon>Tracheophyta</taxon>
        <taxon>Spermatophyta</taxon>
        <taxon>Magnoliopsida</taxon>
        <taxon>Liliopsida</taxon>
        <taxon>Poales</taxon>
        <taxon>Poaceae</taxon>
        <taxon>PACMAD clade</taxon>
        <taxon>Chloridoideae</taxon>
        <taxon>Eragrostideae</taxon>
        <taxon>Eragrostidinae</taxon>
        <taxon>Eragrostis</taxon>
    </lineage>
</organism>
<feature type="region of interest" description="Disordered" evidence="4">
    <location>
        <begin position="637"/>
        <end position="722"/>
    </location>
</feature>
<comment type="similarity">
    <text evidence="1">Belongs to the peptidase C48 family.</text>
</comment>
<evidence type="ECO:0000259" key="5">
    <source>
        <dbReference type="Pfam" id="PF02902"/>
    </source>
</evidence>
<dbReference type="InterPro" id="IPR058352">
    <property type="entry name" value="DUF8039"/>
</dbReference>
<feature type="domain" description="DUF8039" evidence="6">
    <location>
        <begin position="543"/>
        <end position="632"/>
    </location>
</feature>
<dbReference type="Pfam" id="PF02902">
    <property type="entry name" value="Peptidase_C48"/>
    <property type="match status" value="1"/>
</dbReference>
<evidence type="ECO:0000259" key="6">
    <source>
        <dbReference type="Pfam" id="PF26133"/>
    </source>
</evidence>
<sequence>MVSSRAQKAKPVKGPSASKGLGFIPCRAASAALIAPHPFAPQRRCPRRAASLRSAVTRRIDAALVARHLQRHPGTRQPAAASGQAATCSGIRARSPRLQWRARPSSSPQGRRPRHKAVVLAKVAVLATRSQPSPSTIDPGLNNGRTTDQYMLCKSQLMSSDEQAPSSDQDASSESSGSDSMCQSRRSRSSAQWPIDKMVVTEIGDDGMPIAQDEKRRMRKLACLIARQKVSLLLPNFAALKKKGKKDLFDSWVMPYLEFNEDMYAKAFKRAMKGIAKCWRDHKCKLINEFMLQGRSPFERFKFLKREDWDAFVKLKTTDLFKQESEKMRQLREKNKHPHRLGTAGYDGKIPKWEAEDAQLAKEGKLNPWHLYPGRSQPWLRARGILLENGEISFKSQETKEVSDRIKQLSEHEVCNDDIQHDSLTKGLGNKEHPGRVRAFSSYDGWKRWPGYKKKRGLSPEDMKQLTEQLRAQVTQDIISNIPNILAAQGFKIVPISPCPNQVSPGEARKSSCASVGNGDHGNGEHDLYAEMMHHTGFDEPNSIDLLSEPTQCALLSIIGGYQIEVARGLVYPQQKVLHCVNVNDDCAVVFVDHVRKKHRDDALPFPPNDEITSLGQALLQRIQWKRSLIVLNPMEMEASDPESPPRPQERSQGQRVKPREKEQRPKKARNDSKLSDKAQPAKRARSDSTRSEKKKAKVTTTSPESATRNYNKPGIPKPPLPSVWAKPNARYCYGKAMLSPSKLRMAGPQCLSLHNLYANGCNVQKTYFSVRFKSEHFLRPSGDVFTVDYGDLYDLFTFDALDFSIIRSFSLYLAQKVQIENKPVAVLDPQCMSFSVIEKERSFTISYVEKALSLANFSKKKFLMFACNTGGHWIAVVLSIKWCTVWYIDSMKGNKFDTLINLLDESFANFIKNDPRRKLGMSELKHITTFQCHQQPIGAKSCGFYTAYHLLYAASISAKLTNPEDFILPSESLGDSVLSDLRERMAGFFMNQVVAKDGEFHEPSCGY</sequence>
<evidence type="ECO:0000313" key="8">
    <source>
        <dbReference type="Proteomes" id="UP000324897"/>
    </source>
</evidence>
<comment type="caution">
    <text evidence="7">The sequence shown here is derived from an EMBL/GenBank/DDBJ whole genome shotgun (WGS) entry which is preliminary data.</text>
</comment>
<dbReference type="Pfam" id="PF26133">
    <property type="entry name" value="DUF8039"/>
    <property type="match status" value="1"/>
</dbReference>
<dbReference type="SUPFAM" id="SSF54001">
    <property type="entry name" value="Cysteine proteinases"/>
    <property type="match status" value="1"/>
</dbReference>
<dbReference type="Gramene" id="TVU17575">
    <property type="protein sequence ID" value="TVU17575"/>
    <property type="gene ID" value="EJB05_33619"/>
</dbReference>
<feature type="compositionally biased region" description="Basic and acidic residues" evidence="4">
    <location>
        <begin position="658"/>
        <end position="677"/>
    </location>
</feature>
<evidence type="ECO:0000256" key="4">
    <source>
        <dbReference type="SAM" id="MobiDB-lite"/>
    </source>
</evidence>
<evidence type="ECO:0000313" key="7">
    <source>
        <dbReference type="EMBL" id="TVU17575.1"/>
    </source>
</evidence>
<feature type="non-terminal residue" evidence="7">
    <location>
        <position position="1"/>
    </location>
</feature>
<keyword evidence="3" id="KW-0378">Hydrolase</keyword>
<feature type="region of interest" description="Disordered" evidence="4">
    <location>
        <begin position="1"/>
        <end position="20"/>
    </location>
</feature>
<dbReference type="GO" id="GO:0006508">
    <property type="term" value="P:proteolysis"/>
    <property type="evidence" value="ECO:0007669"/>
    <property type="project" value="UniProtKB-KW"/>
</dbReference>
<dbReference type="EMBL" id="RWGY01000029">
    <property type="protein sequence ID" value="TVU17575.1"/>
    <property type="molecule type" value="Genomic_DNA"/>
</dbReference>
<dbReference type="Gene3D" id="3.40.395.10">
    <property type="entry name" value="Adenoviral Proteinase, Chain A"/>
    <property type="match status" value="1"/>
</dbReference>
<dbReference type="OrthoDB" id="1436528at2759"/>
<feature type="compositionally biased region" description="Polar residues" evidence="4">
    <location>
        <begin position="699"/>
        <end position="711"/>
    </location>
</feature>
<dbReference type="AlphaFoldDB" id="A0A5J9U1Z5"/>
<dbReference type="InterPro" id="IPR003653">
    <property type="entry name" value="Peptidase_C48_C"/>
</dbReference>
<accession>A0A5J9U1Z5</accession>
<dbReference type="PANTHER" id="PTHR33018">
    <property type="entry name" value="OS10G0338966 PROTEIN-RELATED"/>
    <property type="match status" value="1"/>
</dbReference>
<dbReference type="Proteomes" id="UP000324897">
    <property type="component" value="Chromosome 7"/>
</dbReference>
<proteinExistence type="inferred from homology"/>
<feature type="region of interest" description="Disordered" evidence="4">
    <location>
        <begin position="157"/>
        <end position="191"/>
    </location>
</feature>
<keyword evidence="2" id="KW-0645">Protease</keyword>
<evidence type="ECO:0000256" key="3">
    <source>
        <dbReference type="ARBA" id="ARBA00022801"/>
    </source>
</evidence>
<dbReference type="InterPro" id="IPR038765">
    <property type="entry name" value="Papain-like_cys_pep_sf"/>
</dbReference>
<name>A0A5J9U1Z5_9POAL</name>
<feature type="compositionally biased region" description="Low complexity" evidence="4">
    <location>
        <begin position="159"/>
        <end position="180"/>
    </location>
</feature>